<dbReference type="GO" id="GO:0003824">
    <property type="term" value="F:catalytic activity"/>
    <property type="evidence" value="ECO:0007669"/>
    <property type="project" value="UniProtKB-ARBA"/>
</dbReference>
<proteinExistence type="predicted"/>
<gene>
    <name evidence="2" type="ORF">SAMN05421684_6706</name>
</gene>
<dbReference type="Proteomes" id="UP000199632">
    <property type="component" value="Unassembled WGS sequence"/>
</dbReference>
<evidence type="ECO:0000259" key="1">
    <source>
        <dbReference type="Pfam" id="PF00561"/>
    </source>
</evidence>
<organism evidence="2 3">
    <name type="scientific">Asanoa ishikariensis</name>
    <dbReference type="NCBI Taxonomy" id="137265"/>
    <lineage>
        <taxon>Bacteria</taxon>
        <taxon>Bacillati</taxon>
        <taxon>Actinomycetota</taxon>
        <taxon>Actinomycetes</taxon>
        <taxon>Micromonosporales</taxon>
        <taxon>Micromonosporaceae</taxon>
        <taxon>Asanoa</taxon>
    </lineage>
</organism>
<keyword evidence="3" id="KW-1185">Reference proteome</keyword>
<accession>A0A1H3U7C3</accession>
<dbReference type="OrthoDB" id="9800988at2"/>
<sequence length="289" mass="30575">MTTISTRDGRLLDVEVSGTADGVPLVFHHGTPGSAWPLRYMQRCVHERGLRLVTFSRAGYAGSTRAAGRAVVDVVADVRDVLDHVGAARCLVAGWSGGGPHALATAARLPERVVSALVIAGVAPYDAEGLDFLAGMGEDNVTEFGAAARGEQDLRPYLEKEAEGLRDTDAAGLIAGLSSLLPPVDRAVLTDEFGVDLTIGFAEGLRLGVDGWLDDDLAFTRDWGFELAEIAVPTYVWQGSEDLMVPYAHGKWLAAHVPGVTAHLEQGEGHLSVAVGAFDHMLDELVAAL</sequence>
<feature type="domain" description="AB hydrolase-1" evidence="1">
    <location>
        <begin position="24"/>
        <end position="274"/>
    </location>
</feature>
<dbReference type="PANTHER" id="PTHR43433">
    <property type="entry name" value="HYDROLASE, ALPHA/BETA FOLD FAMILY PROTEIN"/>
    <property type="match status" value="1"/>
</dbReference>
<reference evidence="3" key="1">
    <citation type="submission" date="2016-10" db="EMBL/GenBank/DDBJ databases">
        <authorList>
            <person name="Varghese N."/>
            <person name="Submissions S."/>
        </authorList>
    </citation>
    <scope>NUCLEOTIDE SEQUENCE [LARGE SCALE GENOMIC DNA]</scope>
    <source>
        <strain evidence="3">DSM 44718</strain>
    </source>
</reference>
<dbReference type="SUPFAM" id="SSF53474">
    <property type="entry name" value="alpha/beta-Hydrolases"/>
    <property type="match status" value="1"/>
</dbReference>
<dbReference type="InterPro" id="IPR050471">
    <property type="entry name" value="AB_hydrolase"/>
</dbReference>
<dbReference type="EMBL" id="FNQB01000004">
    <property type="protein sequence ID" value="SDZ58403.1"/>
    <property type="molecule type" value="Genomic_DNA"/>
</dbReference>
<dbReference type="InterPro" id="IPR000073">
    <property type="entry name" value="AB_hydrolase_1"/>
</dbReference>
<dbReference type="AlphaFoldDB" id="A0A1H3U7C3"/>
<protein>
    <submittedName>
        <fullName evidence="2">Pimeloyl-ACP methyl ester carboxylesterase</fullName>
    </submittedName>
</protein>
<dbReference type="Gene3D" id="3.40.50.1820">
    <property type="entry name" value="alpha/beta hydrolase"/>
    <property type="match status" value="1"/>
</dbReference>
<dbReference type="Pfam" id="PF00561">
    <property type="entry name" value="Abhydrolase_1"/>
    <property type="match status" value="1"/>
</dbReference>
<evidence type="ECO:0000313" key="2">
    <source>
        <dbReference type="EMBL" id="SDZ58403.1"/>
    </source>
</evidence>
<name>A0A1H3U7C3_9ACTN</name>
<dbReference type="RefSeq" id="WP_090800992.1">
    <property type="nucleotide sequence ID" value="NZ_BOND01000007.1"/>
</dbReference>
<dbReference type="PANTHER" id="PTHR43433:SF5">
    <property type="entry name" value="AB HYDROLASE-1 DOMAIN-CONTAINING PROTEIN"/>
    <property type="match status" value="1"/>
</dbReference>
<dbReference type="InterPro" id="IPR029058">
    <property type="entry name" value="AB_hydrolase_fold"/>
</dbReference>
<dbReference type="STRING" id="137265.SAMN05421684_6706"/>
<evidence type="ECO:0000313" key="3">
    <source>
        <dbReference type="Proteomes" id="UP000199632"/>
    </source>
</evidence>